<keyword evidence="2" id="KW-1185">Reference proteome</keyword>
<protein>
    <submittedName>
        <fullName evidence="1">Uncharacterized protein</fullName>
    </submittedName>
</protein>
<reference evidence="1" key="1">
    <citation type="journal article" date="2020" name="bioRxiv">
        <title>Comparative genomics of Chlamydomonas.</title>
        <authorList>
            <person name="Craig R.J."/>
            <person name="Hasan A.R."/>
            <person name="Ness R.W."/>
            <person name="Keightley P.D."/>
        </authorList>
    </citation>
    <scope>NUCLEOTIDE SEQUENCE</scope>
    <source>
        <strain evidence="1">CCAP 11/70</strain>
    </source>
</reference>
<sequence>MPNAALLFTGSDAVSKAAVKELLRQQDAPVARVDPDGDSDQDWQAKQLEMRQLLTEWYNEEMGIKQKITGLAAIRWGLAVIVLALVRAAAA</sequence>
<evidence type="ECO:0000313" key="1">
    <source>
        <dbReference type="EMBL" id="KAG2493486.1"/>
    </source>
</evidence>
<comment type="caution">
    <text evidence="1">The sequence shown here is derived from an EMBL/GenBank/DDBJ whole genome shotgun (WGS) entry which is preliminary data.</text>
</comment>
<dbReference type="AlphaFoldDB" id="A0A835Y084"/>
<dbReference type="Proteomes" id="UP000612055">
    <property type="component" value="Unassembled WGS sequence"/>
</dbReference>
<gene>
    <name evidence="1" type="ORF">HYH03_008302</name>
</gene>
<accession>A0A835Y084</accession>
<proteinExistence type="predicted"/>
<organism evidence="1 2">
    <name type="scientific">Edaphochlamys debaryana</name>
    <dbReference type="NCBI Taxonomy" id="47281"/>
    <lineage>
        <taxon>Eukaryota</taxon>
        <taxon>Viridiplantae</taxon>
        <taxon>Chlorophyta</taxon>
        <taxon>core chlorophytes</taxon>
        <taxon>Chlorophyceae</taxon>
        <taxon>CS clade</taxon>
        <taxon>Chlamydomonadales</taxon>
        <taxon>Chlamydomonadales incertae sedis</taxon>
        <taxon>Edaphochlamys</taxon>
    </lineage>
</organism>
<evidence type="ECO:0000313" key="2">
    <source>
        <dbReference type="Proteomes" id="UP000612055"/>
    </source>
</evidence>
<dbReference type="EMBL" id="JAEHOE010000037">
    <property type="protein sequence ID" value="KAG2493486.1"/>
    <property type="molecule type" value="Genomic_DNA"/>
</dbReference>
<name>A0A835Y084_9CHLO</name>